<dbReference type="RefSeq" id="WP_126793513.1">
    <property type="nucleotide sequence ID" value="NZ_CP060720.1"/>
</dbReference>
<sequence>MKKKIRNILILTVLSFLFIFFITKKTYEYRLEKEFYSYAIKKEIPKNKIRKTELIYFSKGNRYEYNVYLKNTNDDSYIIFAYVLPNFSIKSYVTQKIYPNDFFSSAYIEGAVVDLDSTSARPLIDAINK</sequence>
<comment type="caution">
    <text evidence="1">The sequence shown here is derived from an EMBL/GenBank/DDBJ whole genome shotgun (WGS) entry which is preliminary data.</text>
</comment>
<organism evidence="1 2">
    <name type="scientific">Vagococcus carniphilus</name>
    <dbReference type="NCBI Taxonomy" id="218144"/>
    <lineage>
        <taxon>Bacteria</taxon>
        <taxon>Bacillati</taxon>
        <taxon>Bacillota</taxon>
        <taxon>Bacilli</taxon>
        <taxon>Lactobacillales</taxon>
        <taxon>Enterococcaceae</taxon>
        <taxon>Vagococcus</taxon>
    </lineage>
</organism>
<dbReference type="Proteomes" id="UP000288028">
    <property type="component" value="Unassembled WGS sequence"/>
</dbReference>
<evidence type="ECO:0000313" key="1">
    <source>
        <dbReference type="EMBL" id="RSU14870.1"/>
    </source>
</evidence>
<name>A0A430B3G8_9ENTE</name>
<keyword evidence="2" id="KW-1185">Reference proteome</keyword>
<dbReference type="OrthoDB" id="9972298at2"/>
<evidence type="ECO:0000313" key="2">
    <source>
        <dbReference type="Proteomes" id="UP000288028"/>
    </source>
</evidence>
<protein>
    <recommendedName>
        <fullName evidence="3">DUF3139 domain-containing protein</fullName>
    </recommendedName>
</protein>
<reference evidence="1 2" key="1">
    <citation type="submission" date="2017-05" db="EMBL/GenBank/DDBJ databases">
        <title>Vagococcus spp. assemblies.</title>
        <authorList>
            <person name="Gulvik C.A."/>
        </authorList>
    </citation>
    <scope>NUCLEOTIDE SEQUENCE [LARGE SCALE GENOMIC DNA]</scope>
    <source>
        <strain evidence="1 2">SS1714</strain>
    </source>
</reference>
<proteinExistence type="predicted"/>
<dbReference type="AlphaFoldDB" id="A0A430B3G8"/>
<evidence type="ECO:0008006" key="3">
    <source>
        <dbReference type="Google" id="ProtNLM"/>
    </source>
</evidence>
<gene>
    <name evidence="1" type="ORF">CBF28_07310</name>
</gene>
<dbReference type="GeneID" id="95579524"/>
<dbReference type="EMBL" id="NGKB01000006">
    <property type="protein sequence ID" value="RSU14870.1"/>
    <property type="molecule type" value="Genomic_DNA"/>
</dbReference>
<accession>A0A430B3G8</accession>